<sequence>MTTTFAAGPQTTELWDHVRPIIEAIEALPFLSQLAEGSLDPLAFTNYITQDSIYLSGYAKAMSFLAGKTTDRDESRFWSTSAAEAITVEEEMHAQLLSDARLGQAHSQLEAEDRVGPSPTTLGYVSFLVATAATRSYGEGVAGVLPCFWVYAHMGKVLIERAGEMDENHPYRTWVQTYDAPEFDESTRKAVEILERELDRAPADEAARMRAAFERACVYELHFWASAHALQDWDAGVFAVPAAEPVR</sequence>
<gene>
    <name evidence="6" type="primary">tenA</name>
    <name evidence="3" type="ORF">AVW13_08260</name>
    <name evidence="4" type="ORF">B8X04_11955</name>
    <name evidence="5" type="ORF">I6G59_17930</name>
    <name evidence="6" type="ORF">NCTC12391_02193</name>
</gene>
<accession>A0A161S909</accession>
<reference evidence="6 9" key="4">
    <citation type="submission" date="2019-02" db="EMBL/GenBank/DDBJ databases">
        <authorList>
            <consortium name="Pathogen Informatics"/>
        </authorList>
    </citation>
    <scope>NUCLEOTIDE SEQUENCE [LARGE SCALE GENOMIC DNA]</scope>
    <source>
        <strain evidence="6 9">3012STDY7078520</strain>
    </source>
</reference>
<organism evidence="6 9">
    <name type="scientific">Brevibacterium casei</name>
    <dbReference type="NCBI Taxonomy" id="33889"/>
    <lineage>
        <taxon>Bacteria</taxon>
        <taxon>Bacillati</taxon>
        <taxon>Actinomycetota</taxon>
        <taxon>Actinomycetes</taxon>
        <taxon>Micrococcales</taxon>
        <taxon>Brevibacteriaceae</taxon>
        <taxon>Brevibacterium</taxon>
    </lineage>
</organism>
<dbReference type="PANTHER" id="PTHR43198:SF2">
    <property type="entry name" value="SI:CH1073-67J19.1-RELATED"/>
    <property type="match status" value="1"/>
</dbReference>
<dbReference type="Proteomes" id="UP000386281">
    <property type="component" value="Unassembled WGS sequence"/>
</dbReference>
<keyword evidence="6" id="KW-0378">Hydrolase</keyword>
<dbReference type="GO" id="GO:0005829">
    <property type="term" value="C:cytosol"/>
    <property type="evidence" value="ECO:0007669"/>
    <property type="project" value="TreeGrafter"/>
</dbReference>
<evidence type="ECO:0000259" key="2">
    <source>
        <dbReference type="Pfam" id="PF03070"/>
    </source>
</evidence>
<dbReference type="Gene3D" id="1.20.910.10">
    <property type="entry name" value="Heme oxygenase-like"/>
    <property type="match status" value="1"/>
</dbReference>
<dbReference type="SUPFAM" id="SSF48613">
    <property type="entry name" value="Heme oxygenase-like"/>
    <property type="match status" value="1"/>
</dbReference>
<dbReference type="EMBL" id="CAACXN010000015">
    <property type="protein sequence ID" value="VEW14014.1"/>
    <property type="molecule type" value="Genomic_DNA"/>
</dbReference>
<evidence type="ECO:0000313" key="6">
    <source>
        <dbReference type="EMBL" id="VEW14014.1"/>
    </source>
</evidence>
<evidence type="ECO:0000313" key="9">
    <source>
        <dbReference type="Proteomes" id="UP000386281"/>
    </source>
</evidence>
<name>A0A161S909_9MICO</name>
<dbReference type="AlphaFoldDB" id="A0A161S909"/>
<evidence type="ECO:0000256" key="1">
    <source>
        <dbReference type="ARBA" id="ARBA00004948"/>
    </source>
</evidence>
<dbReference type="Proteomes" id="UP000216867">
    <property type="component" value="Unassembled WGS sequence"/>
</dbReference>
<reference evidence="5 10" key="5">
    <citation type="submission" date="2020-12" db="EMBL/GenBank/DDBJ databases">
        <title>FDA dAtabase for Regulatory Grade micrObial Sequences (FDA-ARGOS): Supporting development and validation of Infectious Disease Dx tests.</title>
        <authorList>
            <person name="Sproer C."/>
            <person name="Gronow S."/>
            <person name="Severitt S."/>
            <person name="Schroder I."/>
            <person name="Tallon L."/>
            <person name="Sadzewicz L."/>
            <person name="Zhao X."/>
            <person name="Boylan J."/>
            <person name="Ott S."/>
            <person name="Bowen H."/>
            <person name="Vavikolanu K."/>
            <person name="Mehta A."/>
            <person name="Aluvathingal J."/>
            <person name="Nadendla S."/>
            <person name="Lowell S."/>
            <person name="Myers T."/>
            <person name="Yan Y."/>
            <person name="Sichtig H."/>
        </authorList>
    </citation>
    <scope>NUCLEOTIDE SEQUENCE [LARGE SCALE GENOMIC DNA]</scope>
    <source>
        <strain evidence="5 10">FDAARGOS_902</strain>
    </source>
</reference>
<dbReference type="Proteomes" id="UP000594979">
    <property type="component" value="Chromosome"/>
</dbReference>
<feature type="domain" description="Thiaminase-2/PQQC" evidence="2">
    <location>
        <begin position="15"/>
        <end position="227"/>
    </location>
</feature>
<protein>
    <submittedName>
        <fullName evidence="5">TenA family protein</fullName>
    </submittedName>
    <submittedName>
        <fullName evidence="6">Thiaminase-2</fullName>
        <ecNumber evidence="6">3.5.99.2</ecNumber>
    </submittedName>
    <submittedName>
        <fullName evidence="3">Thiamine metabolism protein</fullName>
    </submittedName>
</protein>
<dbReference type="Pfam" id="PF03070">
    <property type="entry name" value="TENA_THI-4"/>
    <property type="match status" value="1"/>
</dbReference>
<evidence type="ECO:0000313" key="3">
    <source>
        <dbReference type="EMBL" id="KZE22265.1"/>
    </source>
</evidence>
<dbReference type="EC" id="3.5.99.2" evidence="6"/>
<comment type="pathway">
    <text evidence="1">Cofactor biosynthesis; thiamine diphosphate biosynthesis.</text>
</comment>
<evidence type="ECO:0000313" key="10">
    <source>
        <dbReference type="Proteomes" id="UP000594979"/>
    </source>
</evidence>
<reference evidence="3" key="2">
    <citation type="submission" date="2016-01" db="EMBL/GenBank/DDBJ databases">
        <authorList>
            <person name="Hong K.W."/>
        </authorList>
    </citation>
    <scope>NUCLEOTIDE SEQUENCE</scope>
    <source>
        <strain evidence="3">M40</strain>
    </source>
</reference>
<evidence type="ECO:0000313" key="8">
    <source>
        <dbReference type="Proteomes" id="UP000216867"/>
    </source>
</evidence>
<dbReference type="STRING" id="33889.AVW13_08260"/>
<reference evidence="4 8" key="3">
    <citation type="submission" date="2017-04" db="EMBL/GenBank/DDBJ databases">
        <title>Kefir bacterial isolates.</title>
        <authorList>
            <person name="Kim Y."/>
            <person name="Blasche S."/>
            <person name="Patil K.R."/>
        </authorList>
    </citation>
    <scope>NUCLEOTIDE SEQUENCE [LARGE SCALE GENOMIC DNA]</scope>
    <source>
        <strain evidence="4 8">OG2</strain>
    </source>
</reference>
<dbReference type="InterPro" id="IPR004305">
    <property type="entry name" value="Thiaminase-2/PQQC"/>
</dbReference>
<dbReference type="RefSeq" id="WP_009376196.1">
    <property type="nucleotide sequence ID" value="NZ_CAACXN010000015.1"/>
</dbReference>
<dbReference type="EMBL" id="CP065682">
    <property type="protein sequence ID" value="QPS33757.1"/>
    <property type="molecule type" value="Genomic_DNA"/>
</dbReference>
<dbReference type="InterPro" id="IPR016084">
    <property type="entry name" value="Haem_Oase-like_multi-hlx"/>
</dbReference>
<evidence type="ECO:0000313" key="4">
    <source>
        <dbReference type="EMBL" id="PAK94952.1"/>
    </source>
</evidence>
<dbReference type="KEGG" id="bcau:I6G59_17930"/>
<evidence type="ECO:0000313" key="7">
    <source>
        <dbReference type="Proteomes" id="UP000076612"/>
    </source>
</evidence>
<dbReference type="GO" id="GO:0050334">
    <property type="term" value="F:thiaminase activity"/>
    <property type="evidence" value="ECO:0007669"/>
    <property type="project" value="UniProtKB-EC"/>
</dbReference>
<dbReference type="CDD" id="cd19365">
    <property type="entry name" value="TenA_C-like"/>
    <property type="match status" value="1"/>
</dbReference>
<dbReference type="PANTHER" id="PTHR43198">
    <property type="entry name" value="BIFUNCTIONAL TH2 PROTEIN"/>
    <property type="match status" value="1"/>
</dbReference>
<dbReference type="InterPro" id="IPR050967">
    <property type="entry name" value="Thiamine_Salvage_TenA"/>
</dbReference>
<dbReference type="EMBL" id="NCWY01000010">
    <property type="protein sequence ID" value="PAK94952.1"/>
    <property type="molecule type" value="Genomic_DNA"/>
</dbReference>
<dbReference type="Proteomes" id="UP000076612">
    <property type="component" value="Unassembled WGS sequence"/>
</dbReference>
<proteinExistence type="predicted"/>
<reference evidence="7" key="1">
    <citation type="submission" date="2016-01" db="EMBL/GenBank/DDBJ databases">
        <title>Draft genome of Chromobacterium sp. F49.</title>
        <authorList>
            <person name="Hong K.W."/>
        </authorList>
    </citation>
    <scope>NUCLEOTIDE SEQUENCE [LARGE SCALE GENOMIC DNA]</scope>
    <source>
        <strain evidence="7">M40</strain>
    </source>
</reference>
<evidence type="ECO:0000313" key="5">
    <source>
        <dbReference type="EMBL" id="QPS33757.1"/>
    </source>
</evidence>
<dbReference type="EMBL" id="LQQR01000011">
    <property type="protein sequence ID" value="KZE22265.1"/>
    <property type="molecule type" value="Genomic_DNA"/>
</dbReference>